<dbReference type="EMBL" id="JBHUCX010000013">
    <property type="protein sequence ID" value="MFD1673888.1"/>
    <property type="molecule type" value="Genomic_DNA"/>
</dbReference>
<protein>
    <submittedName>
        <fullName evidence="1">GrpB family protein</fullName>
    </submittedName>
</protein>
<gene>
    <name evidence="1" type="ORF">ACFSB2_04085</name>
</gene>
<dbReference type="Proteomes" id="UP001597079">
    <property type="component" value="Unassembled WGS sequence"/>
</dbReference>
<reference evidence="2" key="1">
    <citation type="journal article" date="2019" name="Int. J. Syst. Evol. Microbiol.">
        <title>The Global Catalogue of Microorganisms (GCM) 10K type strain sequencing project: providing services to taxonomists for standard genome sequencing and annotation.</title>
        <authorList>
            <consortium name="The Broad Institute Genomics Platform"/>
            <consortium name="The Broad Institute Genome Sequencing Center for Infectious Disease"/>
            <person name="Wu L."/>
            <person name="Ma J."/>
        </authorList>
    </citation>
    <scope>NUCLEOTIDE SEQUENCE [LARGE SCALE GENOMIC DNA]</scope>
    <source>
        <strain evidence="2">CGMCC 1.12286</strain>
    </source>
</reference>
<dbReference type="InterPro" id="IPR007344">
    <property type="entry name" value="GrpB/CoaE"/>
</dbReference>
<accession>A0ABW4JD84</accession>
<name>A0ABW4JD84_9BACL</name>
<evidence type="ECO:0000313" key="1">
    <source>
        <dbReference type="EMBL" id="MFD1673888.1"/>
    </source>
</evidence>
<dbReference type="RefSeq" id="WP_377941466.1">
    <property type="nucleotide sequence ID" value="NZ_JBHUCX010000013.1"/>
</dbReference>
<dbReference type="Gene3D" id="3.30.460.10">
    <property type="entry name" value="Beta Polymerase, domain 2"/>
    <property type="match status" value="1"/>
</dbReference>
<dbReference type="SUPFAM" id="SSF81301">
    <property type="entry name" value="Nucleotidyltransferase"/>
    <property type="match status" value="1"/>
</dbReference>
<organism evidence="1 2">
    <name type="scientific">Alicyclobacillus fodiniaquatilis</name>
    <dbReference type="NCBI Taxonomy" id="1661150"/>
    <lineage>
        <taxon>Bacteria</taxon>
        <taxon>Bacillati</taxon>
        <taxon>Bacillota</taxon>
        <taxon>Bacilli</taxon>
        <taxon>Bacillales</taxon>
        <taxon>Alicyclobacillaceae</taxon>
        <taxon>Alicyclobacillus</taxon>
    </lineage>
</organism>
<comment type="caution">
    <text evidence="1">The sequence shown here is derived from an EMBL/GenBank/DDBJ whole genome shotgun (WGS) entry which is preliminary data.</text>
</comment>
<dbReference type="PANTHER" id="PTHR34822">
    <property type="entry name" value="GRPB DOMAIN PROTEIN (AFU_ORTHOLOGUE AFUA_1G01530)"/>
    <property type="match status" value="1"/>
</dbReference>
<dbReference type="PANTHER" id="PTHR34822:SF1">
    <property type="entry name" value="GRPB FAMILY PROTEIN"/>
    <property type="match status" value="1"/>
</dbReference>
<sequence>MRQIEVTPYSERWSVMFEEEANSIQKIFGDEILEIHHIGSTSVPGLHAKPTIDIMPVVKKITLVDELTVEMISIGYEPKGENGMQGRRYFRKGGDRRTHHVHFYEFGNPQIERHIVFRDYLRTHPKDAQRYGVLKQALAKQFTYDAASYVKGKEALGLEIDRLAMKWYKASK</sequence>
<evidence type="ECO:0000313" key="2">
    <source>
        <dbReference type="Proteomes" id="UP001597079"/>
    </source>
</evidence>
<dbReference type="Pfam" id="PF04229">
    <property type="entry name" value="GrpB"/>
    <property type="match status" value="1"/>
</dbReference>
<proteinExistence type="predicted"/>
<keyword evidence="2" id="KW-1185">Reference proteome</keyword>
<dbReference type="InterPro" id="IPR043519">
    <property type="entry name" value="NT_sf"/>
</dbReference>